<dbReference type="OMA" id="WNIWDIE"/>
<evidence type="ECO:0000256" key="3">
    <source>
        <dbReference type="ARBA" id="ARBA00022692"/>
    </source>
</evidence>
<dbReference type="GO" id="GO:0005789">
    <property type="term" value="C:endoplasmic reticulum membrane"/>
    <property type="evidence" value="ECO:0007669"/>
    <property type="project" value="TreeGrafter"/>
</dbReference>
<keyword evidence="2 7" id="KW-0337">GPI-anchor biosynthesis</keyword>
<keyword evidence="5 7" id="KW-1133">Transmembrane helix</keyword>
<feature type="chain" id="PRO_5035961802" description="Post-GPI attachment to proteins factor 3" evidence="7">
    <location>
        <begin position="23"/>
        <end position="351"/>
    </location>
</feature>
<reference evidence="8" key="1">
    <citation type="submission" date="2021-08" db="EMBL/GenBank/DDBJ databases">
        <title>WGS assembly of Ceratopteris richardii.</title>
        <authorList>
            <person name="Marchant D.B."/>
            <person name="Chen G."/>
            <person name="Jenkins J."/>
            <person name="Shu S."/>
            <person name="Leebens-Mack J."/>
            <person name="Grimwood J."/>
            <person name="Schmutz J."/>
            <person name="Soltis P."/>
            <person name="Soltis D."/>
            <person name="Chen Z.-H."/>
        </authorList>
    </citation>
    <scope>NUCLEOTIDE SEQUENCE</scope>
    <source>
        <strain evidence="8">Whitten #5841</strain>
        <tissue evidence="8">Leaf</tissue>
    </source>
</reference>
<feature type="transmembrane region" description="Helical" evidence="7">
    <location>
        <begin position="198"/>
        <end position="216"/>
    </location>
</feature>
<dbReference type="GO" id="GO:0016788">
    <property type="term" value="F:hydrolase activity, acting on ester bonds"/>
    <property type="evidence" value="ECO:0007669"/>
    <property type="project" value="TreeGrafter"/>
</dbReference>
<organism evidence="8 9">
    <name type="scientific">Ceratopteris richardii</name>
    <name type="common">Triangle waterfern</name>
    <dbReference type="NCBI Taxonomy" id="49495"/>
    <lineage>
        <taxon>Eukaryota</taxon>
        <taxon>Viridiplantae</taxon>
        <taxon>Streptophyta</taxon>
        <taxon>Embryophyta</taxon>
        <taxon>Tracheophyta</taxon>
        <taxon>Polypodiopsida</taxon>
        <taxon>Polypodiidae</taxon>
        <taxon>Polypodiales</taxon>
        <taxon>Pteridineae</taxon>
        <taxon>Pteridaceae</taxon>
        <taxon>Parkerioideae</taxon>
        <taxon>Ceratopteris</taxon>
    </lineage>
</organism>
<dbReference type="AlphaFoldDB" id="A0A8T2TXZ5"/>
<evidence type="ECO:0000256" key="4">
    <source>
        <dbReference type="ARBA" id="ARBA00022729"/>
    </source>
</evidence>
<dbReference type="GO" id="GO:0006506">
    <property type="term" value="P:GPI anchor biosynthetic process"/>
    <property type="evidence" value="ECO:0007669"/>
    <property type="project" value="UniProtKB-KW"/>
</dbReference>
<dbReference type="OrthoDB" id="419770at2759"/>
<feature type="transmembrane region" description="Helical" evidence="7">
    <location>
        <begin position="122"/>
        <end position="146"/>
    </location>
</feature>
<feature type="transmembrane region" description="Helical" evidence="7">
    <location>
        <begin position="158"/>
        <end position="178"/>
    </location>
</feature>
<dbReference type="PANTHER" id="PTHR13148">
    <property type="entry name" value="PER1-RELATED"/>
    <property type="match status" value="1"/>
</dbReference>
<dbReference type="InterPro" id="IPR007217">
    <property type="entry name" value="Per1-like"/>
</dbReference>
<evidence type="ECO:0000256" key="6">
    <source>
        <dbReference type="ARBA" id="ARBA00023136"/>
    </source>
</evidence>
<proteinExistence type="inferred from homology"/>
<evidence type="ECO:0000256" key="2">
    <source>
        <dbReference type="ARBA" id="ARBA00022502"/>
    </source>
</evidence>
<dbReference type="EMBL" id="CM035415">
    <property type="protein sequence ID" value="KAH7428377.1"/>
    <property type="molecule type" value="Genomic_DNA"/>
</dbReference>
<keyword evidence="6 7" id="KW-0472">Membrane</keyword>
<dbReference type="Pfam" id="PF04080">
    <property type="entry name" value="Per1"/>
    <property type="match status" value="1"/>
</dbReference>
<dbReference type="PANTHER" id="PTHR13148:SF0">
    <property type="entry name" value="POST-GPI ATTACHMENT TO PROTEINS FACTOR 3"/>
    <property type="match status" value="1"/>
</dbReference>
<name>A0A8T2TXZ5_CERRI</name>
<gene>
    <name evidence="8" type="ORF">KP509_10G089500</name>
</gene>
<keyword evidence="9" id="KW-1185">Reference proteome</keyword>
<sequence length="351" mass="40037">MGNRILLLSAIFYFCCGALCRGSPGNTDPLYRSCIEKCEVTGCVNGQCFSNCKVVVNGDSSELLQSKCPYDAWMQWNCTSECRYQCMILREAERQREGQLPVKYFGKWPFKRVLGLQEPISVAFSVANLAVHVYGLTSFLYLLHLVLPRRPQGNRGPYYEYGFPWTVFGIACVNYWIWSAVFHARDSIPGEKLHHSSAVGLLGISLIVAIIRAFSLRIEATQVMVAAPIIAFVSTHILYLNFYDFDSGWNMKVCVILGVLQLALWPIWAVYFSHPSRLKVWFVVLVGAMSMCLQIIDFSPIWGWVDACALWQGCMVPLTWLWWSFIKDDASYRTTQLLRKPQNTRKSKKSQ</sequence>
<comment type="subcellular location">
    <subcellularLocation>
        <location evidence="1">Endomembrane system</location>
        <topology evidence="1">Multi-pass membrane protein</topology>
    </subcellularLocation>
    <subcellularLocation>
        <location evidence="7">Golgi apparatus membrane</location>
        <topology evidence="7">Multi-pass membrane protein</topology>
    </subcellularLocation>
</comment>
<comment type="similarity">
    <text evidence="7">Belongs to the PGAP3 family.</text>
</comment>
<keyword evidence="3 7" id="KW-0812">Transmembrane</keyword>
<feature type="signal peptide" evidence="7">
    <location>
        <begin position="1"/>
        <end position="22"/>
    </location>
</feature>
<keyword evidence="7" id="KW-0333">Golgi apparatus</keyword>
<feature type="transmembrane region" description="Helical" evidence="7">
    <location>
        <begin position="223"/>
        <end position="243"/>
    </location>
</feature>
<evidence type="ECO:0000313" key="8">
    <source>
        <dbReference type="EMBL" id="KAH7428377.1"/>
    </source>
</evidence>
<accession>A0A8T2TXZ5</accession>
<dbReference type="GO" id="GO:0000139">
    <property type="term" value="C:Golgi membrane"/>
    <property type="evidence" value="ECO:0007669"/>
    <property type="project" value="UniProtKB-SubCell"/>
</dbReference>
<comment type="function">
    <text evidence="7">Involved in the lipid remodeling steps of GPI-anchor maturation.</text>
</comment>
<protein>
    <recommendedName>
        <fullName evidence="7">Post-GPI attachment to proteins factor 3</fullName>
    </recommendedName>
</protein>
<evidence type="ECO:0000256" key="7">
    <source>
        <dbReference type="RuleBase" id="RU365066"/>
    </source>
</evidence>
<feature type="transmembrane region" description="Helical" evidence="7">
    <location>
        <begin position="249"/>
        <end position="271"/>
    </location>
</feature>
<evidence type="ECO:0000313" key="9">
    <source>
        <dbReference type="Proteomes" id="UP000825935"/>
    </source>
</evidence>
<feature type="transmembrane region" description="Helical" evidence="7">
    <location>
        <begin position="302"/>
        <end position="323"/>
    </location>
</feature>
<dbReference type="Proteomes" id="UP000825935">
    <property type="component" value="Chromosome 10"/>
</dbReference>
<keyword evidence="4 7" id="KW-0732">Signal</keyword>
<evidence type="ECO:0000256" key="5">
    <source>
        <dbReference type="ARBA" id="ARBA00022989"/>
    </source>
</evidence>
<feature type="transmembrane region" description="Helical" evidence="7">
    <location>
        <begin position="278"/>
        <end position="296"/>
    </location>
</feature>
<evidence type="ECO:0000256" key="1">
    <source>
        <dbReference type="ARBA" id="ARBA00004127"/>
    </source>
</evidence>
<comment type="caution">
    <text evidence="8">The sequence shown here is derived from an EMBL/GenBank/DDBJ whole genome shotgun (WGS) entry which is preliminary data.</text>
</comment>